<protein>
    <submittedName>
        <fullName evidence="3">PQQ-dependent sugar dehydrogenase</fullName>
    </submittedName>
</protein>
<accession>A0ABY8MGQ3</accession>
<evidence type="ECO:0000313" key="4">
    <source>
        <dbReference type="Proteomes" id="UP001228690"/>
    </source>
</evidence>
<dbReference type="Gene3D" id="2.120.10.30">
    <property type="entry name" value="TolB, C-terminal domain"/>
    <property type="match status" value="1"/>
</dbReference>
<dbReference type="PANTHER" id="PTHR19328">
    <property type="entry name" value="HEDGEHOG-INTERACTING PROTEIN"/>
    <property type="match status" value="1"/>
</dbReference>
<sequence length="534" mass="60139">MNQEPTIMPLPMNAAPNQIFSATCFQWKVIIFSLAVLYKGLCALPYLETQTIPYPVQDDDQLRNQSKIPSMKGVLILEPVLRGLNQPQSIAWVPMKSINKDYVDPYNRFSGEGGHAALVIERKGGLWVLFRGTLYPVQNLPSDVEQLGEGGYLDILYNPWLGRLFLSYTKQMSLNLNTVSVLSFLLRYTEEQFIATGVLEIFRANPPLDQPTGYGGRLSATQEFLYIGLGNRGRPPQAQNPESHWGSINKISLRKGSEAPRERFGLRELFPGSVSYLAPALRHNSSSGSVMISIGHGDIQDLFWDPYRHRVWIVEQLRIRNGIVLNEEINLLEEGLNYGWGRAVSVTEQAGRSESEYGQPEDFSDSRARNPNTAQAGSQVLNQISNEAPNQTNGRNRGPVLDRDQPHGWSSSLVLPARNSRTNNVFQAWADDMLITSFESRSLYRLAFRQDATREHGFRLEFREQLFKNHSGPLRWVGLGPDGAIYLLTNSSQANVSRTNGGKMLRLRPQSPMYPEEAPAPGRKKIPTIRDLRK</sequence>
<dbReference type="Pfam" id="PF07995">
    <property type="entry name" value="GSDH"/>
    <property type="match status" value="2"/>
</dbReference>
<dbReference type="InterPro" id="IPR011041">
    <property type="entry name" value="Quinoprot_gluc/sorb_DH_b-prop"/>
</dbReference>
<name>A0ABY8MGQ3_9SPIO</name>
<feature type="domain" description="Glucose/Sorbosone dehydrogenase" evidence="2">
    <location>
        <begin position="407"/>
        <end position="496"/>
    </location>
</feature>
<feature type="region of interest" description="Disordered" evidence="1">
    <location>
        <begin position="349"/>
        <end position="405"/>
    </location>
</feature>
<dbReference type="InterPro" id="IPR011042">
    <property type="entry name" value="6-blade_b-propeller_TolB-like"/>
</dbReference>
<evidence type="ECO:0000259" key="2">
    <source>
        <dbReference type="Pfam" id="PF07995"/>
    </source>
</evidence>
<keyword evidence="4" id="KW-1185">Reference proteome</keyword>
<dbReference type="EMBL" id="CP123443">
    <property type="protein sequence ID" value="WGK68725.1"/>
    <property type="molecule type" value="Genomic_DNA"/>
</dbReference>
<proteinExistence type="predicted"/>
<feature type="compositionally biased region" description="Polar residues" evidence="1">
    <location>
        <begin position="369"/>
        <end position="395"/>
    </location>
</feature>
<dbReference type="SUPFAM" id="SSF50952">
    <property type="entry name" value="Soluble quinoprotein glucose dehydrogenase"/>
    <property type="match status" value="1"/>
</dbReference>
<organism evidence="3 4">
    <name type="scientific">Candidatus Haliotispira prima</name>
    <dbReference type="NCBI Taxonomy" id="3034016"/>
    <lineage>
        <taxon>Bacteria</taxon>
        <taxon>Pseudomonadati</taxon>
        <taxon>Spirochaetota</taxon>
        <taxon>Spirochaetia</taxon>
        <taxon>Spirochaetales</taxon>
        <taxon>Spirochaetaceae</taxon>
        <taxon>Candidatus Haliotispira</taxon>
    </lineage>
</organism>
<dbReference type="Proteomes" id="UP001228690">
    <property type="component" value="Chromosome"/>
</dbReference>
<reference evidence="3 4" key="1">
    <citation type="submission" date="2023-04" db="EMBL/GenBank/DDBJ databases">
        <title>Spirochaete genome identified in red abalone sample constitutes a novel genus.</title>
        <authorList>
            <person name="Sharma S.P."/>
            <person name="Purcell C.M."/>
            <person name="Hyde J.R."/>
            <person name="Severin A.J."/>
        </authorList>
    </citation>
    <scope>NUCLEOTIDE SEQUENCE [LARGE SCALE GENOMIC DNA]</scope>
    <source>
        <strain evidence="3 4">SP-2023</strain>
    </source>
</reference>
<feature type="region of interest" description="Disordered" evidence="1">
    <location>
        <begin position="510"/>
        <end position="534"/>
    </location>
</feature>
<feature type="domain" description="Glucose/Sorbosone dehydrogenase" evidence="2">
    <location>
        <begin position="116"/>
        <end position="366"/>
    </location>
</feature>
<evidence type="ECO:0000313" key="3">
    <source>
        <dbReference type="EMBL" id="WGK68725.1"/>
    </source>
</evidence>
<gene>
    <name evidence="3" type="ORF">P0082_09575</name>
</gene>
<dbReference type="RefSeq" id="WP_326926911.1">
    <property type="nucleotide sequence ID" value="NZ_CP123443.1"/>
</dbReference>
<dbReference type="InterPro" id="IPR012938">
    <property type="entry name" value="Glc/Sorbosone_DH"/>
</dbReference>
<dbReference type="PANTHER" id="PTHR19328:SF75">
    <property type="entry name" value="ALDOSE SUGAR DEHYDROGENASE YLII"/>
    <property type="match status" value="1"/>
</dbReference>
<evidence type="ECO:0000256" key="1">
    <source>
        <dbReference type="SAM" id="MobiDB-lite"/>
    </source>
</evidence>